<name>A0A7Y0FIU3_9FLAO</name>
<sequence length="739" mass="81327">MKTKLISIKTLSFLLPLLMNNLTHAQNIVKNPSFEDGPMLCDPNSSLGLGSCDLARGPVNDWTGTVKPASYYPYGTGRVSKNNAGCSHAQFPNNMTTPYGEKAVWLKLTHYLTGVEECTAIGKFTTGTMAAGRYKISLAAIGYPNIPYVPHDKHTLQVVLVQKATGQEKLISEFYIPKNNGTQPWKEYGNSFNISNNESGKYDEVHLRLKTFSVSDIIPNGGLSYYMQCIFADNLIIGPADTTTTPSGNYNLAAFDNDGDVGAEPYFPIAPNDDIWSGRDIWNRTTKNGLSITNENPGYSSDSKKYNVMRFRVRNIGLSPSQPSYAKLYWTMGATGETWDTNTSPVSPSSSSALNAWDGSKCIVNPSNNNCVVAGGELKGASNQFNPNAQAYVPGKGFPIPVLQPGEEYIIDAQWRPIDPAKYGKADIIKNPMICFLGRIVDSNDPMFGEYATDVSNNPQLHPFRNNIKNNNNVVTYNTETIALKSGEGFPGTIFVNNPGLEPKKVDVQIAEQMITGNPFNSIGGRFNLILDDILWDKWVNGGSSANGIEISNWDHHELLVTNSSIARLNNILLETGEHRAIQLYFSLPTPTDVVNNYHYSVTQHLTESPDEEFGSVCNFLLSINAPQQEEGEEIYGNSSDEPVDTAPEAASVFGEEMKLYPNPTFDITTLDFTLIQNTEVSIDILDTFGKTAKTVISSEKLDKGRQSVKIDTSDLNTGIYRVIIHSSSENRLINLIKK</sequence>
<dbReference type="EMBL" id="JABBGF010000001">
    <property type="protein sequence ID" value="NML57492.1"/>
    <property type="molecule type" value="Genomic_DNA"/>
</dbReference>
<evidence type="ECO:0000313" key="5">
    <source>
        <dbReference type="Proteomes" id="UP000552615"/>
    </source>
</evidence>
<evidence type="ECO:0000256" key="2">
    <source>
        <dbReference type="SAM" id="SignalP"/>
    </source>
</evidence>
<accession>A0A7Y0FIU3</accession>
<feature type="domain" description="Secretion system C-terminal sorting" evidence="3">
    <location>
        <begin position="660"/>
        <end position="731"/>
    </location>
</feature>
<evidence type="ECO:0000259" key="3">
    <source>
        <dbReference type="Pfam" id="PF18962"/>
    </source>
</evidence>
<comment type="caution">
    <text evidence="4">The sequence shown here is derived from an EMBL/GenBank/DDBJ whole genome shotgun (WGS) entry which is preliminary data.</text>
</comment>
<dbReference type="RefSeq" id="WP_169230809.1">
    <property type="nucleotide sequence ID" value="NZ_JABBGF010000001.1"/>
</dbReference>
<dbReference type="AlphaFoldDB" id="A0A7Y0FIU3"/>
<dbReference type="Proteomes" id="UP000552615">
    <property type="component" value="Unassembled WGS sequence"/>
</dbReference>
<feature type="signal peptide" evidence="2">
    <location>
        <begin position="1"/>
        <end position="25"/>
    </location>
</feature>
<keyword evidence="5" id="KW-1185">Reference proteome</keyword>
<dbReference type="NCBIfam" id="TIGR04183">
    <property type="entry name" value="Por_Secre_tail"/>
    <property type="match status" value="1"/>
</dbReference>
<evidence type="ECO:0000256" key="1">
    <source>
        <dbReference type="ARBA" id="ARBA00022729"/>
    </source>
</evidence>
<organism evidence="4 5">
    <name type="scientific">Chryseobacterium cheonjiense</name>
    <dbReference type="NCBI Taxonomy" id="2728845"/>
    <lineage>
        <taxon>Bacteria</taxon>
        <taxon>Pseudomonadati</taxon>
        <taxon>Bacteroidota</taxon>
        <taxon>Flavobacteriia</taxon>
        <taxon>Flavobacteriales</taxon>
        <taxon>Weeksellaceae</taxon>
        <taxon>Chryseobacterium group</taxon>
        <taxon>Chryseobacterium</taxon>
    </lineage>
</organism>
<dbReference type="InterPro" id="IPR026444">
    <property type="entry name" value="Secre_tail"/>
</dbReference>
<reference evidence="4 5" key="1">
    <citation type="submission" date="2020-04" db="EMBL/GenBank/DDBJ databases">
        <title>Chryseobacterium sp. RJ-7-14 sp. nov., isolated from Jeju soil.</title>
        <authorList>
            <person name="Dahal R.H."/>
            <person name="Chaudhary D.K."/>
        </authorList>
    </citation>
    <scope>NUCLEOTIDE SEQUENCE [LARGE SCALE GENOMIC DNA]</scope>
    <source>
        <strain evidence="4 5">RJ-7-14</strain>
    </source>
</reference>
<proteinExistence type="predicted"/>
<protein>
    <submittedName>
        <fullName evidence="4">T9SS type A sorting domain-containing protein</fullName>
    </submittedName>
</protein>
<gene>
    <name evidence="4" type="ORF">HHL20_09060</name>
</gene>
<evidence type="ECO:0000313" key="4">
    <source>
        <dbReference type="EMBL" id="NML57492.1"/>
    </source>
</evidence>
<dbReference type="Pfam" id="PF18962">
    <property type="entry name" value="Por_Secre_tail"/>
    <property type="match status" value="1"/>
</dbReference>
<feature type="chain" id="PRO_5031447250" evidence="2">
    <location>
        <begin position="26"/>
        <end position="739"/>
    </location>
</feature>
<keyword evidence="1 2" id="KW-0732">Signal</keyword>